<comment type="similarity">
    <text evidence="1">Belongs to the SCO1/2 family.</text>
</comment>
<evidence type="ECO:0000259" key="5">
    <source>
        <dbReference type="PROSITE" id="PS51352"/>
    </source>
</evidence>
<comment type="caution">
    <text evidence="7">The sequence shown here is derived from an EMBL/GenBank/DDBJ whole genome shotgun (WGS) entry which is preliminary data.</text>
</comment>
<feature type="binding site" evidence="3">
    <location>
        <position position="175"/>
    </location>
    <ligand>
        <name>Cu cation</name>
        <dbReference type="ChEBI" id="CHEBI:23378"/>
    </ligand>
</feature>
<dbReference type="AlphaFoldDB" id="A0A5A7MVZ8"/>
<accession>A0A5A7MVZ8</accession>
<sequence>MGLLILGVAIILAVGFSFYMNNRSSETALATNADALPEADMEVDLDAPVGGPFILTGTDGKPVSADDFRGKYMLMVFGYTFCPDVCPMSLLAVSNALYDMEKKYPDLVSAIEPVFVTLDPERDTPDALSDYLQSFHPRITGLTGTLPDIKRMATAYAVRFSKTEADEYSTYLIDHSTNIMLMGPDGAYLTHFSPQTPPGLMASALASRVKRKDS</sequence>
<dbReference type="Gene3D" id="3.40.30.10">
    <property type="entry name" value="Glutaredoxin"/>
    <property type="match status" value="1"/>
</dbReference>
<dbReference type="PANTHER" id="PTHR12151">
    <property type="entry name" value="ELECTRON TRANSPORT PROTIN SCO1/SENC FAMILY MEMBER"/>
    <property type="match status" value="1"/>
</dbReference>
<organism evidence="7 9">
    <name type="scientific">Iodidimonas gelatinilytica</name>
    <dbReference type="NCBI Taxonomy" id="1236966"/>
    <lineage>
        <taxon>Bacteria</taxon>
        <taxon>Pseudomonadati</taxon>
        <taxon>Pseudomonadota</taxon>
        <taxon>Alphaproteobacteria</taxon>
        <taxon>Iodidimonadales</taxon>
        <taxon>Iodidimonadaceae</taxon>
        <taxon>Iodidimonas</taxon>
    </lineage>
</organism>
<reference evidence="8 9" key="1">
    <citation type="submission" date="2019-09" db="EMBL/GenBank/DDBJ databases">
        <title>NBRP : Genome information of microbial organism related human and environment.</title>
        <authorList>
            <person name="Hattori M."/>
            <person name="Oshima K."/>
            <person name="Inaba H."/>
            <person name="Suda W."/>
            <person name="Sakamoto M."/>
            <person name="Iino T."/>
            <person name="Kitahara M."/>
            <person name="Oshida Y."/>
            <person name="Iida T."/>
            <person name="Kudo T."/>
            <person name="Itoh T."/>
            <person name="Ohkuma M."/>
        </authorList>
    </citation>
    <scope>NUCLEOTIDE SEQUENCE [LARGE SCALE GENOMIC DNA]</scope>
    <source>
        <strain evidence="6 8">Hi-2</strain>
        <strain evidence="7 9">Mie-1</strain>
    </source>
</reference>
<dbReference type="Pfam" id="PF02630">
    <property type="entry name" value="SCO1-SenC"/>
    <property type="match status" value="1"/>
</dbReference>
<dbReference type="FunFam" id="3.40.30.10:FF:000013">
    <property type="entry name" value="Blast:Protein SCO1 homolog, mitochondrial"/>
    <property type="match status" value="1"/>
</dbReference>
<feature type="disulfide bond" description="Redox-active" evidence="4">
    <location>
        <begin position="82"/>
        <end position="86"/>
    </location>
</feature>
<dbReference type="GO" id="GO:0046872">
    <property type="term" value="F:metal ion binding"/>
    <property type="evidence" value="ECO:0007669"/>
    <property type="project" value="UniProtKB-KW"/>
</dbReference>
<feature type="domain" description="Thioredoxin" evidence="5">
    <location>
        <begin position="30"/>
        <end position="210"/>
    </location>
</feature>
<evidence type="ECO:0000313" key="9">
    <source>
        <dbReference type="Proteomes" id="UP000325187"/>
    </source>
</evidence>
<keyword evidence="2 3" id="KW-0186">Copper</keyword>
<dbReference type="Proteomes" id="UP000325187">
    <property type="component" value="Unassembled WGS sequence"/>
</dbReference>
<keyword evidence="9" id="KW-1185">Reference proteome</keyword>
<dbReference type="SUPFAM" id="SSF52833">
    <property type="entry name" value="Thioredoxin-like"/>
    <property type="match status" value="1"/>
</dbReference>
<dbReference type="InterPro" id="IPR003782">
    <property type="entry name" value="SCO1/SenC"/>
</dbReference>
<feature type="binding site" evidence="3">
    <location>
        <position position="86"/>
    </location>
    <ligand>
        <name>Cu cation</name>
        <dbReference type="ChEBI" id="CHEBI:23378"/>
    </ligand>
</feature>
<dbReference type="PROSITE" id="PS51352">
    <property type="entry name" value="THIOREDOXIN_2"/>
    <property type="match status" value="1"/>
</dbReference>
<evidence type="ECO:0000313" key="8">
    <source>
        <dbReference type="Proteomes" id="UP000322084"/>
    </source>
</evidence>
<evidence type="ECO:0000313" key="6">
    <source>
        <dbReference type="EMBL" id="GEQ96593.1"/>
    </source>
</evidence>
<evidence type="ECO:0000256" key="1">
    <source>
        <dbReference type="ARBA" id="ARBA00010996"/>
    </source>
</evidence>
<proteinExistence type="inferred from homology"/>
<evidence type="ECO:0000313" key="7">
    <source>
        <dbReference type="EMBL" id="GER00088.1"/>
    </source>
</evidence>
<dbReference type="InterPro" id="IPR036249">
    <property type="entry name" value="Thioredoxin-like_sf"/>
</dbReference>
<gene>
    <name evidence="6" type="ORF">JCM17844_02300</name>
    <name evidence="7" type="ORF">JCM17845_07110</name>
</gene>
<evidence type="ECO:0000256" key="2">
    <source>
        <dbReference type="ARBA" id="ARBA00023008"/>
    </source>
</evidence>
<keyword evidence="3" id="KW-0479">Metal-binding</keyword>
<name>A0A5A7MVZ8_9PROT</name>
<keyword evidence="4" id="KW-1015">Disulfide bond</keyword>
<dbReference type="CDD" id="cd02968">
    <property type="entry name" value="SCO"/>
    <property type="match status" value="1"/>
</dbReference>
<evidence type="ECO:0000256" key="4">
    <source>
        <dbReference type="PIRSR" id="PIRSR603782-2"/>
    </source>
</evidence>
<evidence type="ECO:0000256" key="3">
    <source>
        <dbReference type="PIRSR" id="PIRSR603782-1"/>
    </source>
</evidence>
<dbReference type="PANTHER" id="PTHR12151:SF25">
    <property type="entry name" value="LINALOOL DEHYDRATASE_ISOMERASE DOMAIN-CONTAINING PROTEIN"/>
    <property type="match status" value="1"/>
</dbReference>
<dbReference type="EMBL" id="BKCL01000001">
    <property type="protein sequence ID" value="GEQ96593.1"/>
    <property type="molecule type" value="Genomic_DNA"/>
</dbReference>
<dbReference type="Proteomes" id="UP000322084">
    <property type="component" value="Unassembled WGS sequence"/>
</dbReference>
<protein>
    <recommendedName>
        <fullName evidence="5">Thioredoxin domain-containing protein</fullName>
    </recommendedName>
</protein>
<feature type="binding site" evidence="3">
    <location>
        <position position="82"/>
    </location>
    <ligand>
        <name>Cu cation</name>
        <dbReference type="ChEBI" id="CHEBI:23378"/>
    </ligand>
</feature>
<accession>A0A5A7MN75</accession>
<dbReference type="InterPro" id="IPR013766">
    <property type="entry name" value="Thioredoxin_domain"/>
</dbReference>
<dbReference type="EMBL" id="BKCM01000003">
    <property type="protein sequence ID" value="GER00088.1"/>
    <property type="molecule type" value="Genomic_DNA"/>
</dbReference>